<dbReference type="EMBL" id="CP126217">
    <property type="protein sequence ID" value="WIA19204.1"/>
    <property type="molecule type" value="Genomic_DNA"/>
</dbReference>
<evidence type="ECO:0000256" key="4">
    <source>
        <dbReference type="ARBA" id="ARBA00023136"/>
    </source>
</evidence>
<dbReference type="PROSITE" id="PS50922">
    <property type="entry name" value="TLC"/>
    <property type="match status" value="1"/>
</dbReference>
<feature type="domain" description="TLC" evidence="7">
    <location>
        <begin position="46"/>
        <end position="278"/>
    </location>
</feature>
<dbReference type="SMART" id="SM00724">
    <property type="entry name" value="TLC"/>
    <property type="match status" value="1"/>
</dbReference>
<organism evidence="8 9">
    <name type="scientific">Tetradesmus obliquus</name>
    <name type="common">Green alga</name>
    <name type="synonym">Acutodesmus obliquus</name>
    <dbReference type="NCBI Taxonomy" id="3088"/>
    <lineage>
        <taxon>Eukaryota</taxon>
        <taxon>Viridiplantae</taxon>
        <taxon>Chlorophyta</taxon>
        <taxon>core chlorophytes</taxon>
        <taxon>Chlorophyceae</taxon>
        <taxon>CS clade</taxon>
        <taxon>Sphaeropleales</taxon>
        <taxon>Scenedesmaceae</taxon>
        <taxon>Tetradesmus</taxon>
    </lineage>
</organism>
<evidence type="ECO:0000259" key="7">
    <source>
        <dbReference type="PROSITE" id="PS50922"/>
    </source>
</evidence>
<feature type="transmembrane region" description="Helical" evidence="6">
    <location>
        <begin position="69"/>
        <end position="90"/>
    </location>
</feature>
<name>A0ABY8UDT1_TETOB</name>
<dbReference type="PIRSF" id="PIRSF005225">
    <property type="entry name" value="LAG1_LAC1"/>
    <property type="match status" value="1"/>
</dbReference>
<gene>
    <name evidence="8" type="ORF">OEZ85_003848</name>
</gene>
<feature type="transmembrane region" description="Helical" evidence="6">
    <location>
        <begin position="205"/>
        <end position="229"/>
    </location>
</feature>
<evidence type="ECO:0000256" key="6">
    <source>
        <dbReference type="SAM" id="Phobius"/>
    </source>
</evidence>
<reference evidence="8 9" key="1">
    <citation type="submission" date="2023-05" db="EMBL/GenBank/DDBJ databases">
        <title>A 100% complete, gapless, phased diploid assembly of the Scenedesmus obliquus UTEX 3031 genome.</title>
        <authorList>
            <person name="Biondi T.C."/>
            <person name="Hanschen E.R."/>
            <person name="Kwon T."/>
            <person name="Eng W."/>
            <person name="Kruse C.P.S."/>
            <person name="Koehler S.I."/>
            <person name="Kunde Y."/>
            <person name="Gleasner C.D."/>
            <person name="You Mak K.T."/>
            <person name="Polle J."/>
            <person name="Hovde B.T."/>
            <person name="Starkenburg S.R."/>
        </authorList>
    </citation>
    <scope>NUCLEOTIDE SEQUENCE [LARGE SCALE GENOMIC DNA]</scope>
    <source>
        <strain evidence="8 9">DOE0152z</strain>
    </source>
</reference>
<keyword evidence="3 6" id="KW-1133">Transmembrane helix</keyword>
<dbReference type="Proteomes" id="UP001244341">
    <property type="component" value="Chromosome 10b"/>
</dbReference>
<dbReference type="PANTHER" id="PTHR12560:SF0">
    <property type="entry name" value="LD18904P"/>
    <property type="match status" value="1"/>
</dbReference>
<dbReference type="PANTHER" id="PTHR12560">
    <property type="entry name" value="LONGEVITY ASSURANCE FACTOR 1 LAG1"/>
    <property type="match status" value="1"/>
</dbReference>
<accession>A0ABY8UDT1</accession>
<proteinExistence type="predicted"/>
<evidence type="ECO:0000313" key="9">
    <source>
        <dbReference type="Proteomes" id="UP001244341"/>
    </source>
</evidence>
<evidence type="ECO:0000256" key="3">
    <source>
        <dbReference type="ARBA" id="ARBA00022989"/>
    </source>
</evidence>
<evidence type="ECO:0000313" key="8">
    <source>
        <dbReference type="EMBL" id="WIA19204.1"/>
    </source>
</evidence>
<evidence type="ECO:0000256" key="2">
    <source>
        <dbReference type="ARBA" id="ARBA00022692"/>
    </source>
</evidence>
<keyword evidence="9" id="KW-1185">Reference proteome</keyword>
<feature type="transmembrane region" description="Helical" evidence="6">
    <location>
        <begin position="125"/>
        <end position="144"/>
    </location>
</feature>
<dbReference type="InterPro" id="IPR006634">
    <property type="entry name" value="TLC-dom"/>
</dbReference>
<keyword evidence="2 5" id="KW-0812">Transmembrane</keyword>
<dbReference type="Pfam" id="PF03798">
    <property type="entry name" value="TRAM_LAG1_CLN8"/>
    <property type="match status" value="1"/>
</dbReference>
<evidence type="ECO:0000256" key="5">
    <source>
        <dbReference type="PROSITE-ProRule" id="PRU00205"/>
    </source>
</evidence>
<feature type="transmembrane region" description="Helical" evidence="6">
    <location>
        <begin position="249"/>
        <end position="274"/>
    </location>
</feature>
<sequence>MASEPVQQLVTTACLTVFFPLLRWVLNGYAFEPLAYQLLQPVWQQSDSKVTPERMHTAVQKFSESLWKLLVYSTFLAIGVVCAWRAPWVLDTWQFWQGWPHHEFTLPMRLLYNLELGFYMLPMRLLYNLELGFYVSSIFMIQCWEVRRKDHWPMFCHHIATATLIATSLRFSFWRIGTVVMLLHDANDVLMEAAKLAKYCKKEDLSLGLFASFVVAWLGLRLLAFPVMVIRSTLYEMPSILGGKTNSYYMFNGLLLMLLVLHCYWFTLILRVVWVTLTTGQTQDVREDDD</sequence>
<evidence type="ECO:0000256" key="1">
    <source>
        <dbReference type="ARBA" id="ARBA00004141"/>
    </source>
</evidence>
<keyword evidence="4 5" id="KW-0472">Membrane</keyword>
<protein>
    <recommendedName>
        <fullName evidence="7">TLC domain-containing protein</fullName>
    </recommendedName>
</protein>
<feature type="transmembrane region" description="Helical" evidence="6">
    <location>
        <begin position="6"/>
        <end position="26"/>
    </location>
</feature>
<dbReference type="InterPro" id="IPR016439">
    <property type="entry name" value="Lag1/Lac1-like"/>
</dbReference>
<comment type="subcellular location">
    <subcellularLocation>
        <location evidence="1">Membrane</location>
        <topology evidence="1">Multi-pass membrane protein</topology>
    </subcellularLocation>
</comment>